<feature type="transmembrane region" description="Helical" evidence="1">
    <location>
        <begin position="42"/>
        <end position="63"/>
    </location>
</feature>
<proteinExistence type="predicted"/>
<dbReference type="EMBL" id="JAVFKD010000001">
    <property type="protein sequence ID" value="KAK5997832.1"/>
    <property type="molecule type" value="Genomic_DNA"/>
</dbReference>
<organism evidence="2 3">
    <name type="scientific">Cladobotryum mycophilum</name>
    <dbReference type="NCBI Taxonomy" id="491253"/>
    <lineage>
        <taxon>Eukaryota</taxon>
        <taxon>Fungi</taxon>
        <taxon>Dikarya</taxon>
        <taxon>Ascomycota</taxon>
        <taxon>Pezizomycotina</taxon>
        <taxon>Sordariomycetes</taxon>
        <taxon>Hypocreomycetidae</taxon>
        <taxon>Hypocreales</taxon>
        <taxon>Hypocreaceae</taxon>
        <taxon>Cladobotryum</taxon>
    </lineage>
</organism>
<reference evidence="2 3" key="1">
    <citation type="submission" date="2024-01" db="EMBL/GenBank/DDBJ databases">
        <title>Complete genome of Cladobotryum mycophilum ATHUM6906.</title>
        <authorList>
            <person name="Christinaki A.C."/>
            <person name="Myridakis A.I."/>
            <person name="Kouvelis V.N."/>
        </authorList>
    </citation>
    <scope>NUCLEOTIDE SEQUENCE [LARGE SCALE GENOMIC DNA]</scope>
    <source>
        <strain evidence="2 3">ATHUM6906</strain>
    </source>
</reference>
<gene>
    <name evidence="2" type="ORF">PT974_00195</name>
</gene>
<keyword evidence="1" id="KW-0472">Membrane</keyword>
<comment type="caution">
    <text evidence="2">The sequence shown here is derived from an EMBL/GenBank/DDBJ whole genome shotgun (WGS) entry which is preliminary data.</text>
</comment>
<dbReference type="Proteomes" id="UP001338125">
    <property type="component" value="Unassembled WGS sequence"/>
</dbReference>
<protein>
    <recommendedName>
        <fullName evidence="4">MARVEL domain-containing protein</fullName>
    </recommendedName>
</protein>
<evidence type="ECO:0000313" key="3">
    <source>
        <dbReference type="Proteomes" id="UP001338125"/>
    </source>
</evidence>
<sequence length="145" mass="15912">MSRIPRVPIICLRVCEGLAGFINMIFSAYIVNWHLSGDHGRIPPTVDLILIASILSMFIIIFIDVSISYIFGFMFFAVVNSDVAFCNGPVCMAGRGSAVLSAVQFSAWGASALITLQEMVKERAIKREERGQFVYDSPARAFGLA</sequence>
<keyword evidence="1" id="KW-0812">Transmembrane</keyword>
<feature type="transmembrane region" description="Helical" evidence="1">
    <location>
        <begin position="7"/>
        <end position="30"/>
    </location>
</feature>
<accession>A0ABR0T112</accession>
<name>A0ABR0T112_9HYPO</name>
<evidence type="ECO:0000313" key="2">
    <source>
        <dbReference type="EMBL" id="KAK5997832.1"/>
    </source>
</evidence>
<keyword evidence="3" id="KW-1185">Reference proteome</keyword>
<evidence type="ECO:0008006" key="4">
    <source>
        <dbReference type="Google" id="ProtNLM"/>
    </source>
</evidence>
<evidence type="ECO:0000256" key="1">
    <source>
        <dbReference type="SAM" id="Phobius"/>
    </source>
</evidence>
<keyword evidence="1" id="KW-1133">Transmembrane helix</keyword>